<organism evidence="6 7">
    <name type="scientific">Parascaris univalens</name>
    <name type="common">Nematode worm</name>
    <dbReference type="NCBI Taxonomy" id="6257"/>
    <lineage>
        <taxon>Eukaryota</taxon>
        <taxon>Metazoa</taxon>
        <taxon>Ecdysozoa</taxon>
        <taxon>Nematoda</taxon>
        <taxon>Chromadorea</taxon>
        <taxon>Rhabditida</taxon>
        <taxon>Spirurina</taxon>
        <taxon>Ascaridomorpha</taxon>
        <taxon>Ascaridoidea</taxon>
        <taxon>Ascarididae</taxon>
        <taxon>Parascaris</taxon>
    </lineage>
</organism>
<dbReference type="InterPro" id="IPR007502">
    <property type="entry name" value="Helicase-assoc_dom"/>
</dbReference>
<dbReference type="GO" id="GO:0004386">
    <property type="term" value="F:helicase activity"/>
    <property type="evidence" value="ECO:0007669"/>
    <property type="project" value="TreeGrafter"/>
</dbReference>
<dbReference type="GO" id="GO:0003723">
    <property type="term" value="F:RNA binding"/>
    <property type="evidence" value="ECO:0007669"/>
    <property type="project" value="TreeGrafter"/>
</dbReference>
<feature type="chain" id="PRO_5038030860" evidence="4">
    <location>
        <begin position="24"/>
        <end position="905"/>
    </location>
</feature>
<keyword evidence="6" id="KW-1185">Reference proteome</keyword>
<name>A0A915AX71_PARUN</name>
<feature type="compositionally biased region" description="Basic and acidic residues" evidence="3">
    <location>
        <begin position="853"/>
        <end position="869"/>
    </location>
</feature>
<feature type="compositionally biased region" description="Acidic residues" evidence="3">
    <location>
        <begin position="732"/>
        <end position="744"/>
    </location>
</feature>
<evidence type="ECO:0000259" key="5">
    <source>
        <dbReference type="PROSITE" id="PS51194"/>
    </source>
</evidence>
<dbReference type="Proteomes" id="UP000887569">
    <property type="component" value="Unplaced"/>
</dbReference>
<dbReference type="PANTHER" id="PTHR18934">
    <property type="entry name" value="ATP-DEPENDENT RNA HELICASE"/>
    <property type="match status" value="1"/>
</dbReference>
<evidence type="ECO:0000313" key="6">
    <source>
        <dbReference type="Proteomes" id="UP000887569"/>
    </source>
</evidence>
<dbReference type="GO" id="GO:0005524">
    <property type="term" value="F:ATP binding"/>
    <property type="evidence" value="ECO:0007669"/>
    <property type="project" value="UniProtKB-KW"/>
</dbReference>
<dbReference type="SMART" id="SM00847">
    <property type="entry name" value="HA2"/>
    <property type="match status" value="1"/>
</dbReference>
<feature type="region of interest" description="Disordered" evidence="3">
    <location>
        <begin position="726"/>
        <end position="804"/>
    </location>
</feature>
<protein>
    <submittedName>
        <fullName evidence="7">Helicase C-terminal domain-containing protein</fullName>
    </submittedName>
</protein>
<feature type="compositionally biased region" description="Basic and acidic residues" evidence="3">
    <location>
        <begin position="888"/>
        <end position="905"/>
    </location>
</feature>
<dbReference type="Pfam" id="PF04408">
    <property type="entry name" value="WHD_HA2"/>
    <property type="match status" value="1"/>
</dbReference>
<dbReference type="Gene3D" id="3.40.50.300">
    <property type="entry name" value="P-loop containing nucleotide triphosphate hydrolases"/>
    <property type="match status" value="1"/>
</dbReference>
<accession>A0A915AX71</accession>
<dbReference type="InterPro" id="IPR027417">
    <property type="entry name" value="P-loop_NTPase"/>
</dbReference>
<dbReference type="WBParaSite" id="PgR019_g004_t01">
    <property type="protein sequence ID" value="PgR019_g004_t01"/>
    <property type="gene ID" value="PgR019_g004"/>
</dbReference>
<dbReference type="Gene3D" id="1.20.120.1080">
    <property type="match status" value="1"/>
</dbReference>
<feature type="region of interest" description="Disordered" evidence="3">
    <location>
        <begin position="845"/>
        <end position="869"/>
    </location>
</feature>
<feature type="domain" description="Helicase C-terminal" evidence="5">
    <location>
        <begin position="1"/>
        <end position="114"/>
    </location>
</feature>
<reference evidence="7" key="1">
    <citation type="submission" date="2022-11" db="UniProtKB">
        <authorList>
            <consortium name="WormBaseParasite"/>
        </authorList>
    </citation>
    <scope>IDENTIFICATION</scope>
</reference>
<keyword evidence="4" id="KW-0732">Signal</keyword>
<dbReference type="AlphaFoldDB" id="A0A915AX71"/>
<evidence type="ECO:0000256" key="3">
    <source>
        <dbReference type="SAM" id="MobiDB-lite"/>
    </source>
</evidence>
<evidence type="ECO:0000256" key="4">
    <source>
        <dbReference type="SAM" id="SignalP"/>
    </source>
</evidence>
<dbReference type="Pfam" id="PF21010">
    <property type="entry name" value="HA2_C"/>
    <property type="match status" value="1"/>
</dbReference>
<sequence>MFKLDGLCSFLLFQILSTNIAEASLTIDDVVFVVDCGKVKEKTYDHSTRINELKMAWIAKSNAEQRAGRAGRCRAGYCFRLYSVDDYDRMNSTQVAEMKRAAIHDVCLHAKMFAPENMSVKKFLSLAPEPPSPQAVEWSLEFLEQLGALYGDRNATASYEGRFSVCGRERREPDLTELGRHIAQLPLEPQLARLLLFGIALRCFNPVVTLVAALSHRDPFILPLGDERAAALAARDEFGRCDYSDHLMLLRAFNAFSRLAHGQRQWHFCKTKFLSPNTMKMIAGIRRQLLIELRRLRLLPASCHSFDDPDLNRYSCNWPMVQAAIVAGCYPGIGFVRAGNKLRKIRTSTESSATLHPGCIIKRQVLAPSRRSDMINQFTTKREDEEPIIEYLAFQELSKIDEGLTLRTVTVVSPLSVVLFAGAICLKKETIEQFGVGDEISFDEASLDQNDEEDGAPSEGEYVLEMESWLVFKGRYRDMQAVLKLRFKVMSYFLEVMKNPGRTETDEDRLLLLTLEHVLSEDHRRSRFYECSDLQGPRFRQSGSLRSEEWMLDLVCTQRQQGADEEHMQKVRREHSSKHASHLAEGFWLSSHEIGLHVPENGYSDMRSCSGTTGGNFRQCPTVSNFRLSFENRANNAHRSRHAQSFAISGASYWKDCHATNIRNRASDRRTPFCTYDSHKRWDIRSAVRRNAETGIDGEESKQGAAWDDYCTNFRIRSKTCGDRQGERFEQLTEEGQLDEEQVPEDPCSTKNKEADAENPSCEDSGALWRREEESEESPQLPSGRGNAMRVPAGRYKTPKRSNGEGWYGGPKEFTKCSLNLSHSASGEQFRNYRYPRNCASRSVREANAGSTSEHHQQQRTEETAGEKRYFQYYNKNSRAFFNNRGAGKREAIPRRRATRGRDAY</sequence>
<evidence type="ECO:0000313" key="7">
    <source>
        <dbReference type="WBParaSite" id="PgR019_g004_t01"/>
    </source>
</evidence>
<feature type="signal peptide" evidence="4">
    <location>
        <begin position="1"/>
        <end position="23"/>
    </location>
</feature>
<evidence type="ECO:0000256" key="1">
    <source>
        <dbReference type="ARBA" id="ARBA00022741"/>
    </source>
</evidence>
<proteinExistence type="predicted"/>
<keyword evidence="2" id="KW-0067">ATP-binding</keyword>
<feature type="region of interest" description="Disordered" evidence="3">
    <location>
        <begin position="881"/>
        <end position="905"/>
    </location>
</feature>
<dbReference type="PANTHER" id="PTHR18934:SF213">
    <property type="entry name" value="3'-5' RNA HELICASE YTHDC2"/>
    <property type="match status" value="1"/>
</dbReference>
<keyword evidence="1" id="KW-0547">Nucleotide-binding</keyword>
<dbReference type="Pfam" id="PF07717">
    <property type="entry name" value="OB_NTP_bind"/>
    <property type="match status" value="1"/>
</dbReference>
<dbReference type="SUPFAM" id="SSF52540">
    <property type="entry name" value="P-loop containing nucleoside triphosphate hydrolases"/>
    <property type="match status" value="1"/>
</dbReference>
<dbReference type="PROSITE" id="PS51194">
    <property type="entry name" value="HELICASE_CTER"/>
    <property type="match status" value="1"/>
</dbReference>
<dbReference type="InterPro" id="IPR011709">
    <property type="entry name" value="DEAD-box_helicase_OB_fold"/>
</dbReference>
<evidence type="ECO:0000256" key="2">
    <source>
        <dbReference type="ARBA" id="ARBA00022840"/>
    </source>
</evidence>
<dbReference type="InterPro" id="IPR048333">
    <property type="entry name" value="HA2_WH"/>
</dbReference>
<dbReference type="InterPro" id="IPR001650">
    <property type="entry name" value="Helicase_C-like"/>
</dbReference>
<dbReference type="CDD" id="cd18791">
    <property type="entry name" value="SF2_C_RHA"/>
    <property type="match status" value="1"/>
</dbReference>